<dbReference type="Gene3D" id="3.30.360.10">
    <property type="entry name" value="Dihydrodipicolinate Reductase, domain 2"/>
    <property type="match status" value="1"/>
</dbReference>
<dbReference type="STRING" id="1798468.A2110_03010"/>
<evidence type="ECO:0000313" key="6">
    <source>
        <dbReference type="Proteomes" id="UP000176273"/>
    </source>
</evidence>
<dbReference type="InterPro" id="IPR050984">
    <property type="entry name" value="Gfo/Idh/MocA_domain"/>
</dbReference>
<evidence type="ECO:0000259" key="4">
    <source>
        <dbReference type="Pfam" id="PF22725"/>
    </source>
</evidence>
<evidence type="ECO:0000256" key="2">
    <source>
        <dbReference type="ARBA" id="ARBA00023002"/>
    </source>
</evidence>
<evidence type="ECO:0000313" key="5">
    <source>
        <dbReference type="EMBL" id="OGG37528.1"/>
    </source>
</evidence>
<reference evidence="5 6" key="1">
    <citation type="journal article" date="2016" name="Nat. Commun.">
        <title>Thousands of microbial genomes shed light on interconnected biogeochemical processes in an aquifer system.</title>
        <authorList>
            <person name="Anantharaman K."/>
            <person name="Brown C.T."/>
            <person name="Hug L.A."/>
            <person name="Sharon I."/>
            <person name="Castelle C.J."/>
            <person name="Probst A.J."/>
            <person name="Thomas B.C."/>
            <person name="Singh A."/>
            <person name="Wilkins M.J."/>
            <person name="Karaoz U."/>
            <person name="Brodie E.L."/>
            <person name="Williams K.H."/>
            <person name="Hubbard S.S."/>
            <person name="Banfield J.F."/>
        </authorList>
    </citation>
    <scope>NUCLEOTIDE SEQUENCE [LARGE SCALE GENOMIC DNA]</scope>
</reference>
<dbReference type="InterPro" id="IPR000683">
    <property type="entry name" value="Gfo/Idh/MocA-like_OxRdtase_N"/>
</dbReference>
<protein>
    <recommendedName>
        <fullName evidence="7">Gfo/Idh/MocA-like oxidoreductase N-terminal domain-containing protein</fullName>
    </recommendedName>
</protein>
<dbReference type="PANTHER" id="PTHR22604:SF105">
    <property type="entry name" value="TRANS-1,2-DIHYDROBENZENE-1,2-DIOL DEHYDROGENASE"/>
    <property type="match status" value="1"/>
</dbReference>
<name>A0A1F6BKY8_9BACT</name>
<dbReference type="PANTHER" id="PTHR22604">
    <property type="entry name" value="OXIDOREDUCTASES"/>
    <property type="match status" value="1"/>
</dbReference>
<feature type="domain" description="Gfo/Idh/MocA-like oxidoreductase N-terminal" evidence="3">
    <location>
        <begin position="7"/>
        <end position="123"/>
    </location>
</feature>
<dbReference type="AlphaFoldDB" id="A0A1F6BKY8"/>
<dbReference type="Pfam" id="PF22725">
    <property type="entry name" value="GFO_IDH_MocA_C3"/>
    <property type="match status" value="1"/>
</dbReference>
<dbReference type="InterPro" id="IPR036291">
    <property type="entry name" value="NAD(P)-bd_dom_sf"/>
</dbReference>
<dbReference type="Proteomes" id="UP000176273">
    <property type="component" value="Unassembled WGS sequence"/>
</dbReference>
<dbReference type="SUPFAM" id="SSF51735">
    <property type="entry name" value="NAD(P)-binding Rossmann-fold domains"/>
    <property type="match status" value="1"/>
</dbReference>
<proteinExistence type="inferred from homology"/>
<gene>
    <name evidence="5" type="ORF">A2110_03010</name>
</gene>
<feature type="domain" description="GFO/IDH/MocA-like oxidoreductase" evidence="4">
    <location>
        <begin position="135"/>
        <end position="249"/>
    </location>
</feature>
<dbReference type="GO" id="GO:0000166">
    <property type="term" value="F:nucleotide binding"/>
    <property type="evidence" value="ECO:0007669"/>
    <property type="project" value="InterPro"/>
</dbReference>
<dbReference type="SUPFAM" id="SSF55347">
    <property type="entry name" value="Glyceraldehyde-3-phosphate dehydrogenase-like, C-terminal domain"/>
    <property type="match status" value="1"/>
</dbReference>
<organism evidence="5 6">
    <name type="scientific">Candidatus Jorgensenbacteria bacterium GWA1_54_12</name>
    <dbReference type="NCBI Taxonomy" id="1798468"/>
    <lineage>
        <taxon>Bacteria</taxon>
        <taxon>Candidatus Joergenseniibacteriota</taxon>
    </lineage>
</organism>
<accession>A0A1F6BKY8</accession>
<sequence length="335" mass="36514">MNVSRKLKFGVLGCSRVAGRGVVPAILNSAFSELGIIAGRSPEEAKEFGAQFGCGSFGTYEDVLKSDVDVVYVSLPNALHEEWSVKAANAGKHVYCEKPAGTSYAAAKSMVEAAKANRVRLIEGLMFRYHPQNARVKELIRNGALGEVLKFDGSFGYAMPGREESQMKRESQGGSLHACGVYPVAASRIVFGEEPMSVFCTLKIDEASGVDLEAHLLLKYSSERTAFVSSLFGSYYESTYSVLGTKARVRLPRAYAVPRDMETKMFFDADDRVTETVFPPADHFKLLLDDFCGEILKGKESAIDYEGDLLAQAKVIEAARISAEKGCPVNISKII</sequence>
<dbReference type="Pfam" id="PF01408">
    <property type="entry name" value="GFO_IDH_MocA"/>
    <property type="match status" value="1"/>
</dbReference>
<dbReference type="GO" id="GO:0016491">
    <property type="term" value="F:oxidoreductase activity"/>
    <property type="evidence" value="ECO:0007669"/>
    <property type="project" value="UniProtKB-KW"/>
</dbReference>
<evidence type="ECO:0000259" key="3">
    <source>
        <dbReference type="Pfam" id="PF01408"/>
    </source>
</evidence>
<comment type="similarity">
    <text evidence="1">Belongs to the Gfo/Idh/MocA family.</text>
</comment>
<dbReference type="EMBL" id="MFKH01000010">
    <property type="protein sequence ID" value="OGG37528.1"/>
    <property type="molecule type" value="Genomic_DNA"/>
</dbReference>
<evidence type="ECO:0008006" key="7">
    <source>
        <dbReference type="Google" id="ProtNLM"/>
    </source>
</evidence>
<evidence type="ECO:0000256" key="1">
    <source>
        <dbReference type="ARBA" id="ARBA00010928"/>
    </source>
</evidence>
<dbReference type="InterPro" id="IPR055170">
    <property type="entry name" value="GFO_IDH_MocA-like_dom"/>
</dbReference>
<comment type="caution">
    <text evidence="5">The sequence shown here is derived from an EMBL/GenBank/DDBJ whole genome shotgun (WGS) entry which is preliminary data.</text>
</comment>
<dbReference type="Gene3D" id="3.40.50.720">
    <property type="entry name" value="NAD(P)-binding Rossmann-like Domain"/>
    <property type="match status" value="1"/>
</dbReference>
<keyword evidence="2" id="KW-0560">Oxidoreductase</keyword>